<proteinExistence type="predicted"/>
<dbReference type="EMBL" id="BATJ01000013">
    <property type="protein sequence ID" value="GAD68355.1"/>
    <property type="molecule type" value="Genomic_DNA"/>
</dbReference>
<keyword evidence="1" id="KW-0812">Transmembrane</keyword>
<keyword evidence="3" id="KW-1185">Reference proteome</keyword>
<accession>U3A3U7</accession>
<sequence>MTEFIIAFLAFVGIIALMALGVIFHRASIKGSCGGLNQIGVDKVCDCKTSCENEEKSKTLYQIQEPDKRSRAH</sequence>
<comment type="caution">
    <text evidence="2">The sequence shown here is derived from an EMBL/GenBank/DDBJ whole genome shotgun (WGS) entry which is preliminary data.</text>
</comment>
<reference evidence="2 3" key="1">
    <citation type="submission" date="2013-09" db="EMBL/GenBank/DDBJ databases">
        <title>Whole genome shotgun sequence of Vibrio proteolyticus NBRC 13287.</title>
        <authorList>
            <person name="Isaki S."/>
            <person name="Hosoyama A."/>
            <person name="Numata M."/>
            <person name="Hashimoto M."/>
            <person name="Hosoyama Y."/>
            <person name="Tsuchikane K."/>
            <person name="Noguchi M."/>
            <person name="Hirakata S."/>
            <person name="Ichikawa N."/>
            <person name="Ohji S."/>
            <person name="Yamazoe A."/>
            <person name="Fujita N."/>
        </authorList>
    </citation>
    <scope>NUCLEOTIDE SEQUENCE [LARGE SCALE GENOMIC DNA]</scope>
    <source>
        <strain evidence="2 3">NBRC 13287</strain>
    </source>
</reference>
<evidence type="ECO:0008006" key="4">
    <source>
        <dbReference type="Google" id="ProtNLM"/>
    </source>
</evidence>
<feature type="transmembrane region" description="Helical" evidence="1">
    <location>
        <begin position="6"/>
        <end position="24"/>
    </location>
</feature>
<keyword evidence="1" id="KW-0472">Membrane</keyword>
<evidence type="ECO:0000256" key="1">
    <source>
        <dbReference type="SAM" id="Phobius"/>
    </source>
</evidence>
<dbReference type="PANTHER" id="PTHR40691">
    <property type="entry name" value="(NA+)-NQR MATURATION NQRM"/>
    <property type="match status" value="1"/>
</dbReference>
<evidence type="ECO:0000313" key="3">
    <source>
        <dbReference type="Proteomes" id="UP000016570"/>
    </source>
</evidence>
<organism evidence="2 3">
    <name type="scientific">Vibrio proteolyticus NBRC 13287</name>
    <dbReference type="NCBI Taxonomy" id="1219065"/>
    <lineage>
        <taxon>Bacteria</taxon>
        <taxon>Pseudomonadati</taxon>
        <taxon>Pseudomonadota</taxon>
        <taxon>Gammaproteobacteria</taxon>
        <taxon>Vibrionales</taxon>
        <taxon>Vibrionaceae</taxon>
        <taxon>Vibrio</taxon>
    </lineage>
</organism>
<protein>
    <recommendedName>
        <fullName evidence="4">(Na+)-NQR maturation NqrM</fullName>
    </recommendedName>
</protein>
<dbReference type="RefSeq" id="WP_021706326.1">
    <property type="nucleotide sequence ID" value="NZ_BATJ01000013.1"/>
</dbReference>
<keyword evidence="1" id="KW-1133">Transmembrane helix</keyword>
<gene>
    <name evidence="2" type="ORF">VPR01S_13_00190</name>
</gene>
<dbReference type="Proteomes" id="UP000016570">
    <property type="component" value="Unassembled WGS sequence"/>
</dbReference>
<dbReference type="Pfam" id="PF04400">
    <property type="entry name" value="NqrM"/>
    <property type="match status" value="1"/>
</dbReference>
<name>U3A3U7_VIBPR</name>
<dbReference type="eggNOG" id="COG2991">
    <property type="taxonomic scope" value="Bacteria"/>
</dbReference>
<dbReference type="PANTHER" id="PTHR40691:SF3">
    <property type="entry name" value="(NA+)-NQR MATURATION NQRM"/>
    <property type="match status" value="1"/>
</dbReference>
<dbReference type="InterPro" id="IPR007495">
    <property type="entry name" value="NqrM"/>
</dbReference>
<dbReference type="AlphaFoldDB" id="U3A3U7"/>
<evidence type="ECO:0000313" key="2">
    <source>
        <dbReference type="EMBL" id="GAD68355.1"/>
    </source>
</evidence>
<dbReference type="STRING" id="1219065.VPR01S_13_00190"/>